<dbReference type="FunFam" id="2.60.210.10:FF:000001">
    <property type="entry name" value="TNF receptor-associated factor"/>
    <property type="match status" value="1"/>
</dbReference>
<name>C3ZG30_BRAFL</name>
<dbReference type="InterPro" id="IPR002083">
    <property type="entry name" value="MATH/TRAF_dom"/>
</dbReference>
<dbReference type="PANTHER" id="PTHR10131:SF138">
    <property type="entry name" value="RE66324P"/>
    <property type="match status" value="1"/>
</dbReference>
<protein>
    <recommendedName>
        <fullName evidence="6">MATH domain-containing protein</fullName>
    </recommendedName>
</protein>
<evidence type="ECO:0000256" key="4">
    <source>
        <dbReference type="ARBA" id="ARBA00023054"/>
    </source>
</evidence>
<keyword evidence="2" id="KW-0053">Apoptosis</keyword>
<gene>
    <name evidence="7" type="ORF">BRAFLDRAFT_68985</name>
</gene>
<evidence type="ECO:0000256" key="2">
    <source>
        <dbReference type="ARBA" id="ARBA00022703"/>
    </source>
</evidence>
<dbReference type="Pfam" id="PF21355">
    <property type="entry name" value="TRAF-mep_MATH"/>
    <property type="match status" value="1"/>
</dbReference>
<keyword evidence="4" id="KW-0175">Coiled coil</keyword>
<keyword evidence="5" id="KW-0732">Signal</keyword>
<evidence type="ECO:0000256" key="3">
    <source>
        <dbReference type="ARBA" id="ARBA00022843"/>
    </source>
</evidence>
<evidence type="ECO:0000256" key="5">
    <source>
        <dbReference type="SAM" id="SignalP"/>
    </source>
</evidence>
<keyword evidence="3" id="KW-0832">Ubl conjugation</keyword>
<feature type="signal peptide" evidence="5">
    <location>
        <begin position="1"/>
        <end position="29"/>
    </location>
</feature>
<proteinExistence type="predicted"/>
<dbReference type="Gene3D" id="2.60.210.10">
    <property type="entry name" value="Apoptosis, Tumor Necrosis Factor Receptor Associated Protein 2, Chain A"/>
    <property type="match status" value="1"/>
</dbReference>
<dbReference type="eggNOG" id="KOG0297">
    <property type="taxonomic scope" value="Eukaryota"/>
</dbReference>
<feature type="domain" description="MATH" evidence="6">
    <location>
        <begin position="199"/>
        <end position="347"/>
    </location>
</feature>
<dbReference type="SUPFAM" id="SSF49599">
    <property type="entry name" value="TRAF domain-like"/>
    <property type="match status" value="1"/>
</dbReference>
<sequence length="353" mass="39072">MAKLYQKFIAVTWRTLLTLLTVSRSPGLGRVDSSKSASCIYTGYASIMEGFGKESRGGGRTGNDRPDVLAGVIGELLMAVQQLSDRVGALEARDSDIAGLGNQIDGIERAIKAILLGITADMETRMEAVEQVVWGAFDEVERLNYEVEQLQVAEETEGKARISRLQSRVKALETRSAEQDAQLAQRAVRLKTLKETSYDGEFVWKISGMAQKRRDATVGKTTVIDSVCFFTSRAGYKMRAQVYLNGYGRGEGTHVSVFFVMMKGEYDAILSWPFRQKVTFTLLDQDHQADVTDWFHAGAYPTSPSFARPTGDSNLPCGTPDFVPLERLYNSGHAYVRDDTMFLKITVDTVGLV</sequence>
<feature type="chain" id="PRO_5002934756" description="MATH domain-containing protein" evidence="5">
    <location>
        <begin position="30"/>
        <end position="353"/>
    </location>
</feature>
<dbReference type="InterPro" id="IPR049342">
    <property type="entry name" value="TRAF1-6_MATH_dom"/>
</dbReference>
<keyword evidence="1" id="KW-1017">Isopeptide bond</keyword>
<organism>
    <name type="scientific">Branchiostoma floridae</name>
    <name type="common">Florida lancelet</name>
    <name type="synonym">Amphioxus</name>
    <dbReference type="NCBI Taxonomy" id="7739"/>
    <lineage>
        <taxon>Eukaryota</taxon>
        <taxon>Metazoa</taxon>
        <taxon>Chordata</taxon>
        <taxon>Cephalochordata</taxon>
        <taxon>Leptocardii</taxon>
        <taxon>Amphioxiformes</taxon>
        <taxon>Branchiostomatidae</taxon>
        <taxon>Branchiostoma</taxon>
    </lineage>
</organism>
<evidence type="ECO:0000256" key="1">
    <source>
        <dbReference type="ARBA" id="ARBA00022499"/>
    </source>
</evidence>
<dbReference type="GO" id="GO:0006915">
    <property type="term" value="P:apoptotic process"/>
    <property type="evidence" value="ECO:0007669"/>
    <property type="project" value="UniProtKB-KW"/>
</dbReference>
<reference evidence="7" key="1">
    <citation type="journal article" date="2008" name="Nature">
        <title>The amphioxus genome and the evolution of the chordate karyotype.</title>
        <authorList>
            <consortium name="US DOE Joint Genome Institute (JGI-PGF)"/>
            <person name="Putnam N.H."/>
            <person name="Butts T."/>
            <person name="Ferrier D.E.K."/>
            <person name="Furlong R.F."/>
            <person name="Hellsten U."/>
            <person name="Kawashima T."/>
            <person name="Robinson-Rechavi M."/>
            <person name="Shoguchi E."/>
            <person name="Terry A."/>
            <person name="Yu J.-K."/>
            <person name="Benito-Gutierrez E.L."/>
            <person name="Dubchak I."/>
            <person name="Garcia-Fernandez J."/>
            <person name="Gibson-Brown J.J."/>
            <person name="Grigoriev I.V."/>
            <person name="Horton A.C."/>
            <person name="de Jong P.J."/>
            <person name="Jurka J."/>
            <person name="Kapitonov V.V."/>
            <person name="Kohara Y."/>
            <person name="Kuroki Y."/>
            <person name="Lindquist E."/>
            <person name="Lucas S."/>
            <person name="Osoegawa K."/>
            <person name="Pennacchio L.A."/>
            <person name="Salamov A.A."/>
            <person name="Satou Y."/>
            <person name="Sauka-Spengler T."/>
            <person name="Schmutz J."/>
            <person name="Shin-I T."/>
            <person name="Toyoda A."/>
            <person name="Bronner-Fraser M."/>
            <person name="Fujiyama A."/>
            <person name="Holland L.Z."/>
            <person name="Holland P.W.H."/>
            <person name="Satoh N."/>
            <person name="Rokhsar D.S."/>
        </authorList>
    </citation>
    <scope>NUCLEOTIDE SEQUENCE [LARGE SCALE GENOMIC DNA]</scope>
    <source>
        <strain evidence="7">S238N-H82</strain>
        <tissue evidence="7">Testes</tissue>
    </source>
</reference>
<evidence type="ECO:0000313" key="7">
    <source>
        <dbReference type="EMBL" id="EEN48505.1"/>
    </source>
</evidence>
<accession>C3ZG30</accession>
<dbReference type="AlphaFoldDB" id="C3ZG30"/>
<dbReference type="PROSITE" id="PS50144">
    <property type="entry name" value="MATH"/>
    <property type="match status" value="1"/>
</dbReference>
<dbReference type="InParanoid" id="C3ZG30"/>
<dbReference type="PANTHER" id="PTHR10131">
    <property type="entry name" value="TNF RECEPTOR ASSOCIATED FACTOR"/>
    <property type="match status" value="1"/>
</dbReference>
<evidence type="ECO:0000259" key="6">
    <source>
        <dbReference type="PROSITE" id="PS50144"/>
    </source>
</evidence>
<dbReference type="STRING" id="7739.C3ZG30"/>
<dbReference type="InterPro" id="IPR008974">
    <property type="entry name" value="TRAF-like"/>
</dbReference>
<dbReference type="EMBL" id="GG666616">
    <property type="protein sequence ID" value="EEN48505.1"/>
    <property type="molecule type" value="Genomic_DNA"/>
</dbReference>